<feature type="region of interest" description="Disordered" evidence="6">
    <location>
        <begin position="179"/>
        <end position="203"/>
    </location>
</feature>
<organism evidence="8 9">
    <name type="scientific">Aspergillus sclerotialis</name>
    <dbReference type="NCBI Taxonomy" id="2070753"/>
    <lineage>
        <taxon>Eukaryota</taxon>
        <taxon>Fungi</taxon>
        <taxon>Dikarya</taxon>
        <taxon>Ascomycota</taxon>
        <taxon>Pezizomycotina</taxon>
        <taxon>Eurotiomycetes</taxon>
        <taxon>Eurotiomycetidae</taxon>
        <taxon>Eurotiales</taxon>
        <taxon>Aspergillaceae</taxon>
        <taxon>Aspergillus</taxon>
        <taxon>Aspergillus subgen. Polypaecilum</taxon>
    </lineage>
</organism>
<dbReference type="Proteomes" id="UP000266188">
    <property type="component" value="Unassembled WGS sequence"/>
</dbReference>
<dbReference type="SUPFAM" id="SSF57701">
    <property type="entry name" value="Zn2/Cys6 DNA-binding domain"/>
    <property type="match status" value="1"/>
</dbReference>
<dbReference type="InterPro" id="IPR001138">
    <property type="entry name" value="Zn2Cys6_DnaBD"/>
</dbReference>
<dbReference type="InterPro" id="IPR051127">
    <property type="entry name" value="Fungal_SecMet_Regulators"/>
</dbReference>
<dbReference type="EMBL" id="MVGC01000444">
    <property type="protein sequence ID" value="RJE19135.1"/>
    <property type="molecule type" value="Genomic_DNA"/>
</dbReference>
<evidence type="ECO:0000313" key="9">
    <source>
        <dbReference type="Proteomes" id="UP000266188"/>
    </source>
</evidence>
<dbReference type="GO" id="GO:0000981">
    <property type="term" value="F:DNA-binding transcription factor activity, RNA polymerase II-specific"/>
    <property type="evidence" value="ECO:0007669"/>
    <property type="project" value="InterPro"/>
</dbReference>
<dbReference type="InterPro" id="IPR036864">
    <property type="entry name" value="Zn2-C6_fun-type_DNA-bd_sf"/>
</dbReference>
<accession>A0A3A2ZMN3</accession>
<evidence type="ECO:0000256" key="3">
    <source>
        <dbReference type="ARBA" id="ARBA00023125"/>
    </source>
</evidence>
<keyword evidence="3" id="KW-0238">DNA-binding</keyword>
<sequence>MASQQPGNITQAYTEGEPLPKRRRVALACSACRARKSKCDGRRPSCSACTSLAIECQYEPSDSSTNLLVRKEYLSELTQRLKNVESVLQRHDDLLTGHLSSCAANREEVSATTRIGDHPSISTVGQVQDGIHLDTLNVEDPGSDDTKTDGLAIEFVDKPTPAFYGDSSTILFTPPYKENNSSECNAAPESREQSPPVMESPRNMPISPMTLPSEREMDTLLSTYFNAYNSLFPFLHEPTFRETYNECKASGFVKARRDWLGVLNMIFAMATHIDQTAEASAKHRFRRSYVFFQRAVSLCSELSMRTVSLSIVHYLLLAALYLQGTQRPIQTWTVHGMLVRTAMALGLHSEQSAQELHPVQQEIRRRTWLTIYCLDKIQSVTCGRPPAIPDEYIVVKMPSPWATTVQTTQRQLSDVDIHTAFLDATVRLHQIVGRSIATQYGQNLGLPGQDMDDSTAIQAASAMRQELRRWSSSLPPYLSLYDPEYSLSESEDTDSDRLRGILTLRYHFANILIHRPLLCTTLRYLTMRGPPVGSPLPYRIQLALAEAHECIRSAEKTIEIVHAVVSAPNPSYTKLDVWFFTLFHVFNSALVVLGRSVLDQHGVYIDHNATQDPVQGPLNQAVEVLDKLDRDNRLAYNCAKFIRRFSQPQSGQG</sequence>
<dbReference type="SMART" id="SM00066">
    <property type="entry name" value="GAL4"/>
    <property type="match status" value="1"/>
</dbReference>
<evidence type="ECO:0000256" key="2">
    <source>
        <dbReference type="ARBA" id="ARBA00023015"/>
    </source>
</evidence>
<dbReference type="CDD" id="cd00067">
    <property type="entry name" value="GAL4"/>
    <property type="match status" value="1"/>
</dbReference>
<dbReference type="GO" id="GO:0000978">
    <property type="term" value="F:RNA polymerase II cis-regulatory region sequence-specific DNA binding"/>
    <property type="evidence" value="ECO:0007669"/>
    <property type="project" value="TreeGrafter"/>
</dbReference>
<proteinExistence type="predicted"/>
<dbReference type="GO" id="GO:0008270">
    <property type="term" value="F:zinc ion binding"/>
    <property type="evidence" value="ECO:0007669"/>
    <property type="project" value="InterPro"/>
</dbReference>
<feature type="domain" description="Zn(2)-C6 fungal-type" evidence="7">
    <location>
        <begin position="28"/>
        <end position="58"/>
    </location>
</feature>
<keyword evidence="5" id="KW-0539">Nucleus</keyword>
<evidence type="ECO:0000256" key="1">
    <source>
        <dbReference type="ARBA" id="ARBA00022723"/>
    </source>
</evidence>
<protein>
    <recommendedName>
        <fullName evidence="7">Zn(2)-C6 fungal-type domain-containing protein</fullName>
    </recommendedName>
</protein>
<keyword evidence="1" id="KW-0479">Metal-binding</keyword>
<keyword evidence="9" id="KW-1185">Reference proteome</keyword>
<evidence type="ECO:0000313" key="8">
    <source>
        <dbReference type="EMBL" id="RJE19135.1"/>
    </source>
</evidence>
<dbReference type="PROSITE" id="PS00463">
    <property type="entry name" value="ZN2_CY6_FUNGAL_1"/>
    <property type="match status" value="1"/>
</dbReference>
<dbReference type="CDD" id="cd12148">
    <property type="entry name" value="fungal_TF_MHR"/>
    <property type="match status" value="1"/>
</dbReference>
<dbReference type="AlphaFoldDB" id="A0A3A2ZMN3"/>
<dbReference type="PANTHER" id="PTHR47424">
    <property type="entry name" value="REGULATORY PROTEIN GAL4"/>
    <property type="match status" value="1"/>
</dbReference>
<dbReference type="GO" id="GO:0005634">
    <property type="term" value="C:nucleus"/>
    <property type="evidence" value="ECO:0007669"/>
    <property type="project" value="TreeGrafter"/>
</dbReference>
<reference evidence="9" key="1">
    <citation type="submission" date="2017-02" db="EMBL/GenBank/DDBJ databases">
        <authorList>
            <person name="Tafer H."/>
            <person name="Lopandic K."/>
        </authorList>
    </citation>
    <scope>NUCLEOTIDE SEQUENCE [LARGE SCALE GENOMIC DNA]</scope>
    <source>
        <strain evidence="9">CBS 366.77</strain>
    </source>
</reference>
<dbReference type="GO" id="GO:0000435">
    <property type="term" value="P:positive regulation of transcription from RNA polymerase II promoter by galactose"/>
    <property type="evidence" value="ECO:0007669"/>
    <property type="project" value="TreeGrafter"/>
</dbReference>
<evidence type="ECO:0000256" key="5">
    <source>
        <dbReference type="ARBA" id="ARBA00023242"/>
    </source>
</evidence>
<dbReference type="OrthoDB" id="3364175at2759"/>
<dbReference type="Gene3D" id="4.10.240.10">
    <property type="entry name" value="Zn(2)-C6 fungal-type DNA-binding domain"/>
    <property type="match status" value="1"/>
</dbReference>
<keyword evidence="4" id="KW-0804">Transcription</keyword>
<evidence type="ECO:0000256" key="6">
    <source>
        <dbReference type="SAM" id="MobiDB-lite"/>
    </source>
</evidence>
<evidence type="ECO:0000256" key="4">
    <source>
        <dbReference type="ARBA" id="ARBA00023163"/>
    </source>
</evidence>
<dbReference type="PROSITE" id="PS50048">
    <property type="entry name" value="ZN2_CY6_FUNGAL_2"/>
    <property type="match status" value="1"/>
</dbReference>
<dbReference type="Pfam" id="PF04082">
    <property type="entry name" value="Fungal_trans"/>
    <property type="match status" value="1"/>
</dbReference>
<name>A0A3A2ZMN3_9EURO</name>
<keyword evidence="2" id="KW-0805">Transcription regulation</keyword>
<comment type="caution">
    <text evidence="8">The sequence shown here is derived from an EMBL/GenBank/DDBJ whole genome shotgun (WGS) entry which is preliminary data.</text>
</comment>
<dbReference type="PANTHER" id="PTHR47424:SF3">
    <property type="entry name" value="REGULATORY PROTEIN GAL4"/>
    <property type="match status" value="1"/>
</dbReference>
<dbReference type="Pfam" id="PF00172">
    <property type="entry name" value="Zn_clus"/>
    <property type="match status" value="1"/>
</dbReference>
<gene>
    <name evidence="8" type="ORF">PHISCL_08528</name>
</gene>
<dbReference type="SMART" id="SM00906">
    <property type="entry name" value="Fungal_trans"/>
    <property type="match status" value="1"/>
</dbReference>
<dbReference type="GO" id="GO:0006351">
    <property type="term" value="P:DNA-templated transcription"/>
    <property type="evidence" value="ECO:0007669"/>
    <property type="project" value="InterPro"/>
</dbReference>
<dbReference type="InterPro" id="IPR007219">
    <property type="entry name" value="XnlR_reg_dom"/>
</dbReference>
<evidence type="ECO:0000259" key="7">
    <source>
        <dbReference type="PROSITE" id="PS50048"/>
    </source>
</evidence>